<dbReference type="Proteomes" id="UP000494363">
    <property type="component" value="Unassembled WGS sequence"/>
</dbReference>
<name>A0A6J5F3D4_9BURK</name>
<feature type="region of interest" description="Disordered" evidence="1">
    <location>
        <begin position="1"/>
        <end position="108"/>
    </location>
</feature>
<protein>
    <submittedName>
        <fullName evidence="2">Uncharacterized protein</fullName>
    </submittedName>
</protein>
<evidence type="ECO:0000313" key="3">
    <source>
        <dbReference type="Proteomes" id="UP000494363"/>
    </source>
</evidence>
<dbReference type="NCBIfam" id="TIGR02557">
    <property type="entry name" value="HpaP"/>
    <property type="match status" value="1"/>
</dbReference>
<dbReference type="Pfam" id="PF09483">
    <property type="entry name" value="HpaP"/>
    <property type="match status" value="1"/>
</dbReference>
<dbReference type="InterPro" id="IPR013390">
    <property type="entry name" value="T3SS_HpaP"/>
</dbReference>
<feature type="compositionally biased region" description="Basic and acidic residues" evidence="1">
    <location>
        <begin position="53"/>
        <end position="69"/>
    </location>
</feature>
<dbReference type="RefSeq" id="WP_175232369.1">
    <property type="nucleotide sequence ID" value="NZ_CADIKH010000064.1"/>
</dbReference>
<gene>
    <name evidence="2" type="ORF">LMG29542_07013</name>
</gene>
<dbReference type="AlphaFoldDB" id="A0A6J5F3D4"/>
<dbReference type="EMBL" id="CADIKH010000064">
    <property type="protein sequence ID" value="CAB3772883.1"/>
    <property type="molecule type" value="Genomic_DNA"/>
</dbReference>
<accession>A0A6J5F3D4</accession>
<reference evidence="2 3" key="1">
    <citation type="submission" date="2020-04" db="EMBL/GenBank/DDBJ databases">
        <authorList>
            <person name="De Canck E."/>
        </authorList>
    </citation>
    <scope>NUCLEOTIDE SEQUENCE [LARGE SCALE GENOMIC DNA]</scope>
    <source>
        <strain evidence="2 3">LMG 29542</strain>
    </source>
</reference>
<evidence type="ECO:0000313" key="2">
    <source>
        <dbReference type="EMBL" id="CAB3772883.1"/>
    </source>
</evidence>
<organism evidence="2 3">
    <name type="scientific">Paraburkholderia humisilvae</name>
    <dbReference type="NCBI Taxonomy" id="627669"/>
    <lineage>
        <taxon>Bacteria</taxon>
        <taxon>Pseudomonadati</taxon>
        <taxon>Pseudomonadota</taxon>
        <taxon>Betaproteobacteria</taxon>
        <taxon>Burkholderiales</taxon>
        <taxon>Burkholderiaceae</taxon>
        <taxon>Paraburkholderia</taxon>
    </lineage>
</organism>
<proteinExistence type="predicted"/>
<evidence type="ECO:0000256" key="1">
    <source>
        <dbReference type="SAM" id="MobiDB-lite"/>
    </source>
</evidence>
<sequence>MSNSVGRAERPRTPPRPDQNNESQARRQPASRPSKTGAAPFSLRTAKHFGHSHRSEPASCDDGHDRADSADADSESSRALLSDRLVTRGGSGEDSRQEDNGETEPLPEIVDRALPSSDASTAALVSSRVDAAAVLANLGQQVVALCSEPAIRGLGNWEIQMPLNQEYFPKTTLHLSLSDSRVKLRFDAPDSHTKDVLLMYSEALQVLLKQTLLDYGQHLDVEVFAF</sequence>
<keyword evidence="3" id="KW-1185">Reference proteome</keyword>